<dbReference type="PANTHER" id="PTHR33406">
    <property type="entry name" value="MEMBRANE PROTEIN MJ1562-RELATED"/>
    <property type="match status" value="1"/>
</dbReference>
<feature type="transmembrane region" description="Helical" evidence="7">
    <location>
        <begin position="179"/>
        <end position="199"/>
    </location>
</feature>
<proteinExistence type="inferred from homology"/>
<dbReference type="GO" id="GO:0005886">
    <property type="term" value="C:plasma membrane"/>
    <property type="evidence" value="ECO:0007669"/>
    <property type="project" value="UniProtKB-SubCell"/>
</dbReference>
<dbReference type="PROSITE" id="PS50156">
    <property type="entry name" value="SSD"/>
    <property type="match status" value="1"/>
</dbReference>
<keyword evidence="5 7" id="KW-1133">Transmembrane helix</keyword>
<dbReference type="SUPFAM" id="SSF82866">
    <property type="entry name" value="Multidrug efflux transporter AcrB transmembrane domain"/>
    <property type="match status" value="2"/>
</dbReference>
<feature type="transmembrane region" description="Helical" evidence="7">
    <location>
        <begin position="550"/>
        <end position="572"/>
    </location>
</feature>
<evidence type="ECO:0000259" key="8">
    <source>
        <dbReference type="PROSITE" id="PS50156"/>
    </source>
</evidence>
<keyword evidence="10" id="KW-1185">Reference proteome</keyword>
<keyword evidence="4 7" id="KW-0812">Transmembrane</keyword>
<evidence type="ECO:0000313" key="9">
    <source>
        <dbReference type="EMBL" id="OLF14490.1"/>
    </source>
</evidence>
<gene>
    <name evidence="9" type="ORF">BLA60_01355</name>
</gene>
<feature type="transmembrane region" description="Helical" evidence="7">
    <location>
        <begin position="635"/>
        <end position="653"/>
    </location>
</feature>
<feature type="transmembrane region" description="Helical" evidence="7">
    <location>
        <begin position="305"/>
        <end position="329"/>
    </location>
</feature>
<accession>A0A7Z0WSI5</accession>
<feature type="transmembrane region" description="Helical" evidence="7">
    <location>
        <begin position="206"/>
        <end position="226"/>
    </location>
</feature>
<feature type="transmembrane region" description="Helical" evidence="7">
    <location>
        <begin position="584"/>
        <end position="603"/>
    </location>
</feature>
<feature type="transmembrane region" description="Helical" evidence="7">
    <location>
        <begin position="523"/>
        <end position="543"/>
    </location>
</feature>
<feature type="transmembrane region" description="Helical" evidence="7">
    <location>
        <begin position="17"/>
        <end position="37"/>
    </location>
</feature>
<dbReference type="EMBL" id="MSIF01000001">
    <property type="protein sequence ID" value="OLF14490.1"/>
    <property type="molecule type" value="Genomic_DNA"/>
</dbReference>
<comment type="subcellular location">
    <subcellularLocation>
        <location evidence="1">Cell membrane</location>
        <topology evidence="1">Multi-pass membrane protein</topology>
    </subcellularLocation>
</comment>
<reference evidence="9 10" key="1">
    <citation type="submission" date="2016-12" db="EMBL/GenBank/DDBJ databases">
        <title>The draft genome sequence of Actinophytocola xinjiangensis.</title>
        <authorList>
            <person name="Wang W."/>
            <person name="Yuan L."/>
        </authorList>
    </citation>
    <scope>NUCLEOTIDE SEQUENCE [LARGE SCALE GENOMIC DNA]</scope>
    <source>
        <strain evidence="9 10">CGMCC 4.4663</strain>
    </source>
</reference>
<dbReference type="Proteomes" id="UP000185696">
    <property type="component" value="Unassembled WGS sequence"/>
</dbReference>
<dbReference type="RefSeq" id="WP_075131436.1">
    <property type="nucleotide sequence ID" value="NZ_MSIF01000001.1"/>
</dbReference>
<dbReference type="InterPro" id="IPR050545">
    <property type="entry name" value="Mycobact_MmpL"/>
</dbReference>
<dbReference type="InterPro" id="IPR004869">
    <property type="entry name" value="MMPL_dom"/>
</dbReference>
<sequence>MATFLYRLGRASFRRRWLITGIWTVLLIVFGLGAVGLSGQLSNAVSIPGTEAQRAIDHLESTFPEAGVGGATARVAIAAPQGQSLAEPANQAAVGQVVAALRDAPEVARVADPFQSGAVAPDGTVALVQVGYDQQAFELTDNDREALLDTATVGEQAGLRVEIGGDAVRGAPETGATEILGVAVAAVVLVITFGSLLAAGLPLLTALVGVGIGIAGITAMSGFTELNANTPVLALMIGLAVGIDYALFIVSRYRSELGRGLDHEQAVARATGTAGSAVVFAGLTVIVALAGLSVVGIPFLAQMGVAAAITVAVAVLIALTLLPAVLGFAGDRVRGRLPGLRGGPKPGAASMGERWARLVSRRRWPVLVTAVVGLAVLAVPAASMRLGLPDDSTAAPDSGEHQAYELVSEAFGPGANGPLVVVVDAGNSADPQAAAATAMRRIDGLDGVAMVTPPRFNPAGTTALLTVLPTTGPSDTATEDLVSSLRATAGDLEEGTGARLSVTGQTAANIDVSAKLADAMLPYLLLIVGLAFLLLTLVFRSLVVPLKATLGFLGSVAATFGAVVAVFQWGWLTDLLGVESTGPIMSVLPILLIGVLFGLAMDYQVFLVTRMREDHVHGTPAGEAVISGFRHGARVVVAAALIMISVFAGFVFAEDTLIQSIGFALAVGVAVDAFVIRMTIVPAVMALLGRRAWWLPRWLDRLLPNVDIEGQRLVDPPRDERRDRVPVPV</sequence>
<comment type="caution">
    <text evidence="9">The sequence shown here is derived from an EMBL/GenBank/DDBJ whole genome shotgun (WGS) entry which is preliminary data.</text>
</comment>
<feature type="transmembrane region" description="Helical" evidence="7">
    <location>
        <begin position="665"/>
        <end position="688"/>
    </location>
</feature>
<protein>
    <recommendedName>
        <fullName evidence="8">SSD domain-containing protein</fullName>
    </recommendedName>
</protein>
<feature type="domain" description="SSD" evidence="8">
    <location>
        <begin position="196"/>
        <end position="328"/>
    </location>
</feature>
<evidence type="ECO:0000256" key="2">
    <source>
        <dbReference type="ARBA" id="ARBA00010157"/>
    </source>
</evidence>
<feature type="transmembrane region" description="Helical" evidence="7">
    <location>
        <begin position="364"/>
        <end position="383"/>
    </location>
</feature>
<organism evidence="9 10">
    <name type="scientific">Actinophytocola xinjiangensis</name>
    <dbReference type="NCBI Taxonomy" id="485602"/>
    <lineage>
        <taxon>Bacteria</taxon>
        <taxon>Bacillati</taxon>
        <taxon>Actinomycetota</taxon>
        <taxon>Actinomycetes</taxon>
        <taxon>Pseudonocardiales</taxon>
        <taxon>Pseudonocardiaceae</taxon>
    </lineage>
</organism>
<evidence type="ECO:0000256" key="1">
    <source>
        <dbReference type="ARBA" id="ARBA00004651"/>
    </source>
</evidence>
<evidence type="ECO:0000313" key="10">
    <source>
        <dbReference type="Proteomes" id="UP000185696"/>
    </source>
</evidence>
<evidence type="ECO:0000256" key="3">
    <source>
        <dbReference type="ARBA" id="ARBA00022475"/>
    </source>
</evidence>
<comment type="similarity">
    <text evidence="2">Belongs to the resistance-nodulation-cell division (RND) (TC 2.A.6) family. MmpL subfamily.</text>
</comment>
<dbReference type="PANTHER" id="PTHR33406:SF11">
    <property type="entry name" value="MEMBRANE PROTEIN SCO6666-RELATED"/>
    <property type="match status" value="1"/>
</dbReference>
<name>A0A7Z0WSI5_9PSEU</name>
<keyword evidence="6 7" id="KW-0472">Membrane</keyword>
<evidence type="ECO:0000256" key="4">
    <source>
        <dbReference type="ARBA" id="ARBA00022692"/>
    </source>
</evidence>
<dbReference type="InterPro" id="IPR000731">
    <property type="entry name" value="SSD"/>
</dbReference>
<dbReference type="OrthoDB" id="7051771at2"/>
<dbReference type="Pfam" id="PF03176">
    <property type="entry name" value="MMPL"/>
    <property type="match status" value="2"/>
</dbReference>
<feature type="transmembrane region" description="Helical" evidence="7">
    <location>
        <begin position="232"/>
        <end position="253"/>
    </location>
</feature>
<dbReference type="AlphaFoldDB" id="A0A7Z0WSI5"/>
<evidence type="ECO:0000256" key="7">
    <source>
        <dbReference type="SAM" id="Phobius"/>
    </source>
</evidence>
<dbReference type="Gene3D" id="1.20.1640.10">
    <property type="entry name" value="Multidrug efflux transporter AcrB transmembrane domain"/>
    <property type="match status" value="2"/>
</dbReference>
<keyword evidence="3" id="KW-1003">Cell membrane</keyword>
<feature type="transmembrane region" description="Helical" evidence="7">
    <location>
        <begin position="274"/>
        <end position="299"/>
    </location>
</feature>
<evidence type="ECO:0000256" key="6">
    <source>
        <dbReference type="ARBA" id="ARBA00023136"/>
    </source>
</evidence>
<evidence type="ECO:0000256" key="5">
    <source>
        <dbReference type="ARBA" id="ARBA00022989"/>
    </source>
</evidence>